<dbReference type="VEuPathDB" id="AmoebaDB:DICPUDRAFT_78362"/>
<protein>
    <recommendedName>
        <fullName evidence="2">EGF-like domain-containing protein</fullName>
    </recommendedName>
</protein>
<dbReference type="PANTHER" id="PTHR31378">
    <property type="entry name" value="EGF-LIKE DOMAIN-CONTAINING PROTEIN-RELATED-RELATED"/>
    <property type="match status" value="1"/>
</dbReference>
<evidence type="ECO:0000259" key="2">
    <source>
        <dbReference type="PROSITE" id="PS01186"/>
    </source>
</evidence>
<name>F0ZJB7_DICPU</name>
<organism evidence="3 4">
    <name type="scientific">Dictyostelium purpureum</name>
    <name type="common">Slime mold</name>
    <dbReference type="NCBI Taxonomy" id="5786"/>
    <lineage>
        <taxon>Eukaryota</taxon>
        <taxon>Amoebozoa</taxon>
        <taxon>Evosea</taxon>
        <taxon>Eumycetozoa</taxon>
        <taxon>Dictyostelia</taxon>
        <taxon>Dictyosteliales</taxon>
        <taxon>Dictyosteliaceae</taxon>
        <taxon>Dictyostelium</taxon>
    </lineage>
</organism>
<sequence>MKIKFINSIIFFYFFLNIINCYEITNTEYVLNKEIRIFGKDLDSFQYLKIGYFLLDTIENNSTFIRASIPSNTEPGPLFIYINGETIQKEFTPIYPVIGAVLPNVNVKEDDSVMISGQFISAIQYGGTPTTIELETIPPRTFKCVYKINNPDPTTVQCNLPKYSGNFQIRFKNEYPQDYLLIQYTGPIVKSSTSLYYGEGGLVQIEVSNYDIQNIEITIGGQKCTDPKELASNKLVQCNFNALVKPSEDGLGLPINVTSYGVSGSNNVFLYKKVYSCPNNCTNPSQGTCNIENGICSCAQGWGDLDCSLKGDIKYNQTEPPSVGEGGENILNSNENRNFTVAINYIREVDITNQPIKLFSFKNINWSEPKKLDEASTFLTGHFNDSDMVIELKVTYFKEANDSVYFAGEKMYISENSLKNEIKITNYTLDSPLNSLEVIYLSTTQIKKVIDCNGKEVDEERNIIKDETPGDSINWYQIKVGSSILNGRFSSRLIVDSKYSVTQISILKETDPLYNDTDLFSNNQTYNILTAIKTPSFKNEIIIDPNFSSLIEINDKNNCKNEDFEKWKIAVIVVVGSCAILIPVIVVIVYRYKIILKYKLSNVSTKMSKR</sequence>
<dbReference type="EMBL" id="GL871042">
    <property type="protein sequence ID" value="EGC35950.1"/>
    <property type="molecule type" value="Genomic_DNA"/>
</dbReference>
<keyword evidence="1" id="KW-0472">Membrane</keyword>
<dbReference type="PANTHER" id="PTHR31378:SF14">
    <property type="entry name" value="EGF-LIKE DOMAIN-CONTAINING PROTEIN"/>
    <property type="match status" value="1"/>
</dbReference>
<dbReference type="InParanoid" id="F0ZJB7"/>
<proteinExistence type="predicted"/>
<keyword evidence="4" id="KW-1185">Reference proteome</keyword>
<accession>F0ZJB7</accession>
<dbReference type="KEGG" id="dpp:DICPUDRAFT_78362"/>
<evidence type="ECO:0000256" key="1">
    <source>
        <dbReference type="SAM" id="Phobius"/>
    </source>
</evidence>
<keyword evidence="1" id="KW-0812">Transmembrane</keyword>
<dbReference type="Proteomes" id="UP000001064">
    <property type="component" value="Unassembled WGS sequence"/>
</dbReference>
<dbReference type="OMA" id="NSKECAT"/>
<dbReference type="InterPro" id="IPR000742">
    <property type="entry name" value="EGF"/>
</dbReference>
<reference evidence="4" key="1">
    <citation type="journal article" date="2011" name="Genome Biol.">
        <title>Comparative genomics of the social amoebae Dictyostelium discoideum and Dictyostelium purpureum.</title>
        <authorList>
            <consortium name="US DOE Joint Genome Institute (JGI-PGF)"/>
            <person name="Sucgang R."/>
            <person name="Kuo A."/>
            <person name="Tian X."/>
            <person name="Salerno W."/>
            <person name="Parikh A."/>
            <person name="Feasley C.L."/>
            <person name="Dalin E."/>
            <person name="Tu H."/>
            <person name="Huang E."/>
            <person name="Barry K."/>
            <person name="Lindquist E."/>
            <person name="Shapiro H."/>
            <person name="Bruce D."/>
            <person name="Schmutz J."/>
            <person name="Salamov A."/>
            <person name="Fey P."/>
            <person name="Gaudet P."/>
            <person name="Anjard C."/>
            <person name="Babu M.M."/>
            <person name="Basu S."/>
            <person name="Bushmanova Y."/>
            <person name="van der Wel H."/>
            <person name="Katoh-Kurasawa M."/>
            <person name="Dinh C."/>
            <person name="Coutinho P.M."/>
            <person name="Saito T."/>
            <person name="Elias M."/>
            <person name="Schaap P."/>
            <person name="Kay R.R."/>
            <person name="Henrissat B."/>
            <person name="Eichinger L."/>
            <person name="Rivero F."/>
            <person name="Putnam N.H."/>
            <person name="West C.M."/>
            <person name="Loomis W.F."/>
            <person name="Chisholm R.L."/>
            <person name="Shaulsky G."/>
            <person name="Strassmann J.E."/>
            <person name="Queller D.C."/>
            <person name="Kuspa A."/>
            <person name="Grigoriev I.V."/>
        </authorList>
    </citation>
    <scope>NUCLEOTIDE SEQUENCE [LARGE SCALE GENOMIC DNA]</scope>
    <source>
        <strain evidence="4">QSDP1</strain>
    </source>
</reference>
<evidence type="ECO:0000313" key="4">
    <source>
        <dbReference type="Proteomes" id="UP000001064"/>
    </source>
</evidence>
<dbReference type="PROSITE" id="PS01186">
    <property type="entry name" value="EGF_2"/>
    <property type="match status" value="1"/>
</dbReference>
<gene>
    <name evidence="3" type="ORF">DICPUDRAFT_78362</name>
</gene>
<feature type="domain" description="EGF-like" evidence="2">
    <location>
        <begin position="296"/>
        <end position="307"/>
    </location>
</feature>
<keyword evidence="1" id="KW-1133">Transmembrane helix</keyword>
<dbReference type="AlphaFoldDB" id="F0ZJB7"/>
<feature type="transmembrane region" description="Helical" evidence="1">
    <location>
        <begin position="567"/>
        <end position="590"/>
    </location>
</feature>
<dbReference type="Pfam" id="PF22933">
    <property type="entry name" value="ComC_SSD"/>
    <property type="match status" value="1"/>
</dbReference>
<evidence type="ECO:0000313" key="3">
    <source>
        <dbReference type="EMBL" id="EGC35950.1"/>
    </source>
</evidence>
<dbReference type="InterPro" id="IPR054484">
    <property type="entry name" value="ComC_SSD"/>
</dbReference>
<dbReference type="GeneID" id="10500393"/>
<dbReference type="RefSeq" id="XP_003287523.1">
    <property type="nucleotide sequence ID" value="XM_003287475.1"/>
</dbReference>
<dbReference type="OrthoDB" id="20978at2759"/>